<keyword evidence="9 14" id="KW-0862">Zinc</keyword>
<dbReference type="OrthoDB" id="10261062at2759"/>
<dbReference type="EC" id="2.8.1.11" evidence="14"/>
<keyword evidence="2 14" id="KW-0963">Cytoplasm</keyword>
<keyword evidence="6 14" id="KW-0479">Metal-binding</keyword>
<dbReference type="GO" id="GO:0002143">
    <property type="term" value="P:tRNA wobble position uridine thiolation"/>
    <property type="evidence" value="ECO:0007669"/>
    <property type="project" value="InterPro"/>
</dbReference>
<keyword evidence="12 14" id="KW-0511">Multifunctional enzyme</keyword>
<organism evidence="17 18">
    <name type="scientific">Fusarium zealandicum</name>
    <dbReference type="NCBI Taxonomy" id="1053134"/>
    <lineage>
        <taxon>Eukaryota</taxon>
        <taxon>Fungi</taxon>
        <taxon>Dikarya</taxon>
        <taxon>Ascomycota</taxon>
        <taxon>Pezizomycotina</taxon>
        <taxon>Sordariomycetes</taxon>
        <taxon>Hypocreomycetidae</taxon>
        <taxon>Hypocreales</taxon>
        <taxon>Nectriaceae</taxon>
        <taxon>Fusarium</taxon>
        <taxon>Fusarium staphyleae species complex</taxon>
    </lineage>
</organism>
<reference evidence="17" key="1">
    <citation type="journal article" date="2020" name="BMC Genomics">
        <title>Correction to: Identification and distribution of gene clusters required for synthesis of sphingolipid metabolism inhibitors in diverse species of the filamentous fungus Fusarium.</title>
        <authorList>
            <person name="Kim H.S."/>
            <person name="Lohmar J.M."/>
            <person name="Busman M."/>
            <person name="Brown D.W."/>
            <person name="Naumann T.A."/>
            <person name="Divon H.H."/>
            <person name="Lysoe E."/>
            <person name="Uhlig S."/>
            <person name="Proctor R.H."/>
        </authorList>
    </citation>
    <scope>NUCLEOTIDE SEQUENCE</scope>
    <source>
        <strain evidence="17">NRRL 22465</strain>
    </source>
</reference>
<evidence type="ECO:0000313" key="17">
    <source>
        <dbReference type="EMBL" id="KAF4982379.1"/>
    </source>
</evidence>
<proteinExistence type="inferred from homology"/>
<feature type="coiled-coil region" evidence="15">
    <location>
        <begin position="4"/>
        <end position="38"/>
    </location>
</feature>
<evidence type="ECO:0000313" key="18">
    <source>
        <dbReference type="Proteomes" id="UP000635477"/>
    </source>
</evidence>
<dbReference type="GO" id="GO:0005524">
    <property type="term" value="F:ATP binding"/>
    <property type="evidence" value="ECO:0007669"/>
    <property type="project" value="UniProtKB-KW"/>
</dbReference>
<dbReference type="EMBL" id="JABEYC010000121">
    <property type="protein sequence ID" value="KAF4982379.1"/>
    <property type="molecule type" value="Genomic_DNA"/>
</dbReference>
<feature type="active site" description="Cysteine persulfide intermediate; for sulfurtransferase activity" evidence="14">
    <location>
        <position position="399"/>
    </location>
</feature>
<dbReference type="GO" id="GO:0042292">
    <property type="term" value="F:URM1 activating enzyme activity"/>
    <property type="evidence" value="ECO:0007669"/>
    <property type="project" value="TreeGrafter"/>
</dbReference>
<keyword evidence="5" id="KW-0548">Nucleotidyltransferase</keyword>
<gene>
    <name evidence="14" type="primary">uba4</name>
    <name evidence="14" type="synonym">cnxF</name>
    <name evidence="17" type="ORF">FZEAL_1984</name>
</gene>
<dbReference type="PROSITE" id="PS50206">
    <property type="entry name" value="RHODANESE_3"/>
    <property type="match status" value="1"/>
</dbReference>
<dbReference type="InterPro" id="IPR035985">
    <property type="entry name" value="Ubiquitin-activating_enz"/>
</dbReference>
<dbReference type="InterPro" id="IPR001763">
    <property type="entry name" value="Rhodanese-like_dom"/>
</dbReference>
<dbReference type="GO" id="GO:0006777">
    <property type="term" value="P:Mo-molybdopterin cofactor biosynthetic process"/>
    <property type="evidence" value="ECO:0007669"/>
    <property type="project" value="UniProtKB-UniRule"/>
</dbReference>
<comment type="pathway">
    <text evidence="14">Cofactor biosynthesis; molybdopterin biosynthesis.</text>
</comment>
<dbReference type="UniPathway" id="UPA00344"/>
<comment type="subcellular location">
    <subcellularLocation>
        <location evidence="1">Cytoplasm</location>
        <location evidence="1">Cytosol</location>
    </subcellularLocation>
</comment>
<comment type="caution">
    <text evidence="17">The sequence shown here is derived from an EMBL/GenBank/DDBJ whole genome shotgun (WGS) entry which is preliminary data.</text>
</comment>
<evidence type="ECO:0000256" key="3">
    <source>
        <dbReference type="ARBA" id="ARBA00022679"/>
    </source>
</evidence>
<keyword evidence="8" id="KW-0833">Ubl conjugation pathway</keyword>
<dbReference type="HAMAP" id="MF_03049">
    <property type="entry name" value="MOCS3_Uba4"/>
    <property type="match status" value="1"/>
</dbReference>
<evidence type="ECO:0000256" key="1">
    <source>
        <dbReference type="ARBA" id="ARBA00004514"/>
    </source>
</evidence>
<dbReference type="InterPro" id="IPR000594">
    <property type="entry name" value="ThiF_NAD_FAD-bd"/>
</dbReference>
<feature type="binding site" evidence="14">
    <location>
        <position position="209"/>
    </location>
    <ligand>
        <name>Zn(2+)</name>
        <dbReference type="ChEBI" id="CHEBI:29105"/>
    </ligand>
</feature>
<keyword evidence="7 14" id="KW-0547">Nucleotide-binding</keyword>
<feature type="binding site" evidence="14">
    <location>
        <position position="102"/>
    </location>
    <ligand>
        <name>ATP</name>
        <dbReference type="ChEBI" id="CHEBI:30616"/>
    </ligand>
</feature>
<comment type="catalytic activity">
    <reaction evidence="14">
        <text>[molybdopterin-synthase sulfur-carrier protein]-C-terminal Gly-Gly + ATP + H(+) = [molybdopterin-synthase sulfur-carrier protein]-C-terminal Gly-Gly-AMP + diphosphate</text>
        <dbReference type="Rhea" id="RHEA:43616"/>
        <dbReference type="Rhea" id="RHEA-COMP:12159"/>
        <dbReference type="Rhea" id="RHEA-COMP:12202"/>
        <dbReference type="ChEBI" id="CHEBI:15378"/>
        <dbReference type="ChEBI" id="CHEBI:30616"/>
        <dbReference type="ChEBI" id="CHEBI:33019"/>
        <dbReference type="ChEBI" id="CHEBI:90618"/>
        <dbReference type="ChEBI" id="CHEBI:90778"/>
        <dbReference type="EC" id="2.7.7.80"/>
    </reaction>
</comment>
<evidence type="ECO:0000256" key="11">
    <source>
        <dbReference type="ARBA" id="ARBA00023150"/>
    </source>
</evidence>
<dbReference type="FunFam" id="3.40.50.720:FF:000033">
    <property type="entry name" value="Adenylyltransferase and sulfurtransferase MOCS3"/>
    <property type="match status" value="1"/>
</dbReference>
<dbReference type="GO" id="GO:0046872">
    <property type="term" value="F:metal ion binding"/>
    <property type="evidence" value="ECO:0007669"/>
    <property type="project" value="UniProtKB-KW"/>
</dbReference>
<reference evidence="17" key="2">
    <citation type="submission" date="2020-05" db="EMBL/GenBank/DDBJ databases">
        <authorList>
            <person name="Kim H.-S."/>
            <person name="Proctor R.H."/>
            <person name="Brown D.W."/>
        </authorList>
    </citation>
    <scope>NUCLEOTIDE SEQUENCE</scope>
    <source>
        <strain evidence="17">NRRL 22465</strain>
    </source>
</reference>
<keyword evidence="18" id="KW-1185">Reference proteome</keyword>
<comment type="cofactor">
    <cofactor evidence="14">
        <name>Zn(2+)</name>
        <dbReference type="ChEBI" id="CHEBI:29105"/>
    </cofactor>
    <text evidence="14">Binds 1 zinc ion per subunit.</text>
</comment>
<dbReference type="GO" id="GO:0061605">
    <property type="term" value="F:molybdopterin-synthase adenylyltransferase activity"/>
    <property type="evidence" value="ECO:0007669"/>
    <property type="project" value="UniProtKB-EC"/>
</dbReference>
<evidence type="ECO:0000256" key="10">
    <source>
        <dbReference type="ARBA" id="ARBA00022840"/>
    </source>
</evidence>
<keyword evidence="10 14" id="KW-0067">ATP-binding</keyword>
<keyword evidence="15" id="KW-0175">Coiled coil</keyword>
<dbReference type="SUPFAM" id="SSF69572">
    <property type="entry name" value="Activating enzymes of the ubiquitin-like proteins"/>
    <property type="match status" value="1"/>
</dbReference>
<keyword evidence="11 14" id="KW-0501">Molybdenum cofactor biosynthesis</keyword>
<evidence type="ECO:0000259" key="16">
    <source>
        <dbReference type="PROSITE" id="PS50206"/>
    </source>
</evidence>
<dbReference type="EC" id="2.7.7.80" evidence="14"/>
<dbReference type="PANTHER" id="PTHR10953:SF102">
    <property type="entry name" value="ADENYLYLTRANSFERASE AND SULFURTRANSFERASE MOCS3"/>
    <property type="match status" value="1"/>
</dbReference>
<keyword evidence="3 14" id="KW-0808">Transferase</keyword>
<evidence type="ECO:0000256" key="7">
    <source>
        <dbReference type="ARBA" id="ARBA00022741"/>
    </source>
</evidence>
<evidence type="ECO:0000256" key="2">
    <source>
        <dbReference type="ARBA" id="ARBA00022490"/>
    </source>
</evidence>
<accession>A0A8H4XP06</accession>
<dbReference type="Pfam" id="PF00581">
    <property type="entry name" value="Rhodanese"/>
    <property type="match status" value="1"/>
</dbReference>
<dbReference type="GO" id="GO:0061604">
    <property type="term" value="F:molybdopterin-synthase sulfurtransferase activity"/>
    <property type="evidence" value="ECO:0007669"/>
    <property type="project" value="UniProtKB-EC"/>
</dbReference>
<dbReference type="GO" id="GO:0005829">
    <property type="term" value="C:cytosol"/>
    <property type="evidence" value="ECO:0007669"/>
    <property type="project" value="UniProtKB-SubCell"/>
</dbReference>
<feature type="binding site" evidence="14">
    <location>
        <position position="294"/>
    </location>
    <ligand>
        <name>Zn(2+)</name>
        <dbReference type="ChEBI" id="CHEBI:29105"/>
    </ligand>
</feature>
<dbReference type="GO" id="GO:0032447">
    <property type="term" value="P:protein urmylation"/>
    <property type="evidence" value="ECO:0007669"/>
    <property type="project" value="TreeGrafter"/>
</dbReference>
<feature type="binding site" evidence="14">
    <location>
        <begin position="109"/>
        <end position="113"/>
    </location>
    <ligand>
        <name>ATP</name>
        <dbReference type="ChEBI" id="CHEBI:30616"/>
    </ligand>
</feature>
<feature type="binding site" evidence="14">
    <location>
        <position position="291"/>
    </location>
    <ligand>
        <name>Zn(2+)</name>
        <dbReference type="ChEBI" id="CHEBI:29105"/>
    </ligand>
</feature>
<evidence type="ECO:0000256" key="9">
    <source>
        <dbReference type="ARBA" id="ARBA00022833"/>
    </source>
</evidence>
<feature type="active site" description="Glycyl thioester intermediate; for adenylyltransferase activity" evidence="14">
    <location>
        <position position="226"/>
    </location>
</feature>
<comment type="catalytic activity">
    <reaction evidence="14">
        <text>[molybdopterin-synthase sulfur-carrier protein]-C-terminal Gly-Gly-AMP + S-sulfanyl-L-cysteinyl-[cysteine desulfurase] + AH2 = [molybdopterin-synthase sulfur-carrier protein]-C-terminal-Gly-aminoethanethioate + L-cysteinyl-[cysteine desulfurase] + A + AMP + 2 H(+)</text>
        <dbReference type="Rhea" id="RHEA:48612"/>
        <dbReference type="Rhea" id="RHEA-COMP:12157"/>
        <dbReference type="Rhea" id="RHEA-COMP:12158"/>
        <dbReference type="Rhea" id="RHEA-COMP:12159"/>
        <dbReference type="Rhea" id="RHEA-COMP:19907"/>
        <dbReference type="ChEBI" id="CHEBI:13193"/>
        <dbReference type="ChEBI" id="CHEBI:15378"/>
        <dbReference type="ChEBI" id="CHEBI:17499"/>
        <dbReference type="ChEBI" id="CHEBI:29950"/>
        <dbReference type="ChEBI" id="CHEBI:61963"/>
        <dbReference type="ChEBI" id="CHEBI:90618"/>
        <dbReference type="ChEBI" id="CHEBI:232372"/>
        <dbReference type="ChEBI" id="CHEBI:456215"/>
        <dbReference type="EC" id="2.8.1.11"/>
    </reaction>
</comment>
<dbReference type="InterPro" id="IPR028885">
    <property type="entry name" value="MOCS3/Uba4"/>
</dbReference>
<keyword evidence="4 14" id="KW-0819">tRNA processing</keyword>
<comment type="function">
    <text evidence="14">Plays a central role in 2-thiolation of mcm(5)S(2)U at tRNA wobble positions of cytosolic tRNA(Lys), tRNA(Glu) and tRNA(Gln). Also essential during biosynthesis of the molybdenum cofactor. Acts by mediating the C-terminal thiocarboxylation of sulfur carriers urm1 and MOCS2A. Its N-terminus first activates urm1 and MOCS2A as acyl-adenylates (-COAMP), then the persulfide sulfur on the catalytic cysteine is transferred to urm1 and MOCS2A to form thiocarboxylation (-COSH) of their C-terminus. The reaction probably involves hydrogen sulfide that is generated from the persulfide intermediate and that acts as nucleophile towards urm1 and MOCS2A. Subsequently, a transient disulfide bond is formed. Does not use thiosulfate as sulfur donor; nfs1 probably acting as a sulfur donor for thiocarboxylation reactions.</text>
</comment>
<feature type="domain" description="Rhodanese" evidence="16">
    <location>
        <begin position="342"/>
        <end position="444"/>
    </location>
</feature>
<name>A0A8H4XP06_9HYPO</name>
<evidence type="ECO:0000256" key="13">
    <source>
        <dbReference type="ARBA" id="ARBA00043893"/>
    </source>
</evidence>
<evidence type="ECO:0000256" key="15">
    <source>
        <dbReference type="SAM" id="Coils"/>
    </source>
</evidence>
<dbReference type="AlphaFoldDB" id="A0A8H4XP06"/>
<protein>
    <recommendedName>
        <fullName evidence="14">Adenylyltransferase and sulfurtransferase uba4</fullName>
    </recommendedName>
    <alternativeName>
        <fullName evidence="14">Common component for nitrate reductase and xanthine dehydrogenase protein F</fullName>
    </alternativeName>
    <alternativeName>
        <fullName evidence="14">Ubiquitin-like protein activator 4</fullName>
    </alternativeName>
    <domain>
        <recommendedName>
            <fullName evidence="14">Molybdopterin-synthase adenylyltransferase</fullName>
            <ecNumber evidence="14">2.7.7.80</ecNumber>
        </recommendedName>
        <alternativeName>
            <fullName evidence="14">Adenylyltransferase uba4</fullName>
        </alternativeName>
        <alternativeName>
            <fullName evidence="14">Sulfur carrier protein MOCS2A adenylyltransferase</fullName>
        </alternativeName>
    </domain>
    <domain>
        <recommendedName>
            <fullName evidence="14">Molybdopterin-synthase sulfurtransferase</fullName>
            <ecNumber evidence="14">2.8.1.11</ecNumber>
        </recommendedName>
        <alternativeName>
            <fullName evidence="14">Sulfurtransferase uba4</fullName>
        </alternativeName>
        <alternativeName>
            <fullName evidence="14">Sulfur carrier protein MOCS2A sulfurtransferase</fullName>
        </alternativeName>
    </domain>
</protein>
<evidence type="ECO:0000256" key="12">
    <source>
        <dbReference type="ARBA" id="ARBA00023268"/>
    </source>
</evidence>
<evidence type="ECO:0000256" key="4">
    <source>
        <dbReference type="ARBA" id="ARBA00022694"/>
    </source>
</evidence>
<evidence type="ECO:0000256" key="8">
    <source>
        <dbReference type="ARBA" id="ARBA00022786"/>
    </source>
</evidence>
<comment type="similarity">
    <text evidence="14">In the N-terminal section; belongs to the HesA/MoeB/ThiF family. UBA4 subfamily.</text>
</comment>
<dbReference type="PANTHER" id="PTHR10953">
    <property type="entry name" value="UBIQUITIN-ACTIVATING ENZYME E1"/>
    <property type="match status" value="1"/>
</dbReference>
<feature type="binding site" evidence="14">
    <location>
        <position position="81"/>
    </location>
    <ligand>
        <name>ATP</name>
        <dbReference type="ChEBI" id="CHEBI:30616"/>
    </ligand>
</feature>
<dbReference type="CDD" id="cd00757">
    <property type="entry name" value="ThiF_MoeB_HesA_family"/>
    <property type="match status" value="1"/>
</dbReference>
<dbReference type="Gene3D" id="3.40.50.720">
    <property type="entry name" value="NAD(P)-binding Rossmann-like Domain"/>
    <property type="match status" value="1"/>
</dbReference>
<feature type="binding site" evidence="14">
    <location>
        <position position="126"/>
    </location>
    <ligand>
        <name>ATP</name>
        <dbReference type="ChEBI" id="CHEBI:30616"/>
    </ligand>
</feature>
<dbReference type="Pfam" id="PF00899">
    <property type="entry name" value="ThiF"/>
    <property type="match status" value="1"/>
</dbReference>
<comment type="function">
    <text evidence="13">Plays a central role in 2-thiolation of mcm(5)S(2)U at tRNA wobble positions of cytosolic tRNA(Lys), tRNA(Glu) and tRNA(Gln). Also essential during biosynthesis of the molybdenum cofactor. Acts by mediating the C-terminal thiocarboxylation of sulfur carriers urm1 and mocs2a. Its N-terminus first activates urm1 and mocs2a as acyl-adenylates (-COAMP), then the persulfide sulfur on the catalytic cysteine is transferred to urm1 and mocs2a to form thiocarboxylation (-COSH) of their C-terminus. The reaction probably involves hydrogen sulfide that is generated from the persulfide intermediate and that acts as a nucleophile towards urm1 and mocs2a. Subsequently, a transient disulfide bond is formed. Does not use thiosulfate as sulfur donor; nfs1 probably acting as a sulfur donor for thiocarboxylation reactions.</text>
</comment>
<dbReference type="InterPro" id="IPR045886">
    <property type="entry name" value="ThiF/MoeB/HesA"/>
</dbReference>
<dbReference type="UniPathway" id="UPA00988"/>
<dbReference type="Gene3D" id="3.40.250.10">
    <property type="entry name" value="Rhodanese-like domain"/>
    <property type="match status" value="1"/>
</dbReference>
<feature type="binding site" evidence="14">
    <location>
        <position position="212"/>
    </location>
    <ligand>
        <name>Zn(2+)</name>
        <dbReference type="ChEBI" id="CHEBI:29105"/>
    </ligand>
</feature>
<comment type="pathway">
    <text evidence="14">tRNA modification; 5-methoxycarbonylmethyl-2-thiouridine-tRNA biosynthesis.</text>
</comment>
<evidence type="ECO:0000256" key="14">
    <source>
        <dbReference type="HAMAP-Rule" id="MF_03049"/>
    </source>
</evidence>
<dbReference type="SMART" id="SM00450">
    <property type="entry name" value="RHOD"/>
    <property type="match status" value="1"/>
</dbReference>
<sequence>MESIDHLRREIAKREVELADLRSQLAAAECEKRQQEEEAWKWPLSTHEYERYSRQMIVPNFGLQGQLRLTKAKVLLIGAGGLGCPAAAYLAGAGIGTIGLVDGDEVEVSNLHRQVAHSTGRVGMSKVQSAITLNPTITYNAHNAHLTPQNARDIVSRYHLVLDCTDHPTSRYLISDICVLLSKPLVSASAFQTSGQLIVLNNPPRQGPCYRCVFPTPPPPESVVGCGEGGIIGPVVGVMGVLQALEAIKLITRGDLEMQGGEIKTPMMLLFSGTGDVPFRSVRMRGRRKTCFACGDENALTLDELKTSIDYVQFCGVAKPVELLEPRERITAQSYDEIAKDEGKEHLLLDVREKEHFDLCSITGSVNIPISRFMSTRGEATPEGWPSSLAPSTPIYTVCRVGNDSQVAAQKLKDLGLGNGGERFIGDIQGGLRAWKATVDPSLPFI</sequence>
<dbReference type="Proteomes" id="UP000635477">
    <property type="component" value="Unassembled WGS sequence"/>
</dbReference>
<evidence type="ECO:0000256" key="5">
    <source>
        <dbReference type="ARBA" id="ARBA00022695"/>
    </source>
</evidence>
<dbReference type="CDD" id="cd01526">
    <property type="entry name" value="RHOD_ThiF"/>
    <property type="match status" value="1"/>
</dbReference>
<dbReference type="GO" id="GO:0004792">
    <property type="term" value="F:thiosulfate-cyanide sulfurtransferase activity"/>
    <property type="evidence" value="ECO:0007669"/>
    <property type="project" value="TreeGrafter"/>
</dbReference>
<feature type="binding site" evidence="14">
    <location>
        <begin position="166"/>
        <end position="167"/>
    </location>
    <ligand>
        <name>ATP</name>
        <dbReference type="ChEBI" id="CHEBI:30616"/>
    </ligand>
</feature>
<evidence type="ECO:0000256" key="6">
    <source>
        <dbReference type="ARBA" id="ARBA00022723"/>
    </source>
</evidence>
<dbReference type="InterPro" id="IPR036873">
    <property type="entry name" value="Rhodanese-like_dom_sf"/>
</dbReference>